<accession>A0A368UTP1</accession>
<dbReference type="EMBL" id="QPIZ01000023">
    <property type="protein sequence ID" value="RCW30231.1"/>
    <property type="molecule type" value="Genomic_DNA"/>
</dbReference>
<keyword evidence="1" id="KW-1133">Transmembrane helix</keyword>
<keyword evidence="1" id="KW-0472">Membrane</keyword>
<evidence type="ECO:0000313" key="4">
    <source>
        <dbReference type="Proteomes" id="UP000252733"/>
    </source>
</evidence>
<proteinExistence type="predicted"/>
<name>A0A368UTP1_9BACT</name>
<gene>
    <name evidence="3" type="ORF">DFO77_12357</name>
</gene>
<keyword evidence="1" id="KW-0812">Transmembrane</keyword>
<sequence length="340" mass="38776">MGKIPFLNKNSFLIISTLILSISFSQKMTAQDFSVNATPDSTLMVIGGQMDMTLEVSQAKDLTVIFPQFTDTITKNIEIVDRTTPDTTIIDDNRILVKQVLRITSFDSGLHYIPPMEFELASANLEAKKKTRPIGLMVVNPFEEVDPEKGITDIKAPIEAPFRLSELYRFLPWILGGLLLILLIAAGIWFYVKRRNPLKAFISDKPKEPAHVIALRELEHIKHEKLWQKGEVKAFHSELTDVLRNYIEDRYGIPAPELITSEILTFLKSVDLPDDNVLAKIRQVLEQADLVKFAKMEPLPNENDLSLMNAYFFVNQTKYEEPKSLDEQAQEQNKSQEVEQ</sequence>
<keyword evidence="2" id="KW-0732">Signal</keyword>
<feature type="chain" id="PRO_5016883833" description="Oxygen tolerance protein BatD" evidence="2">
    <location>
        <begin position="31"/>
        <end position="340"/>
    </location>
</feature>
<feature type="signal peptide" evidence="2">
    <location>
        <begin position="1"/>
        <end position="30"/>
    </location>
</feature>
<evidence type="ECO:0000256" key="1">
    <source>
        <dbReference type="SAM" id="Phobius"/>
    </source>
</evidence>
<dbReference type="AlphaFoldDB" id="A0A368UTP1"/>
<evidence type="ECO:0008006" key="5">
    <source>
        <dbReference type="Google" id="ProtNLM"/>
    </source>
</evidence>
<keyword evidence="4" id="KW-1185">Reference proteome</keyword>
<dbReference type="Proteomes" id="UP000252733">
    <property type="component" value="Unassembled WGS sequence"/>
</dbReference>
<comment type="caution">
    <text evidence="3">The sequence shown here is derived from an EMBL/GenBank/DDBJ whole genome shotgun (WGS) entry which is preliminary data.</text>
</comment>
<evidence type="ECO:0000256" key="2">
    <source>
        <dbReference type="SAM" id="SignalP"/>
    </source>
</evidence>
<organism evidence="3 4">
    <name type="scientific">Marinilabilia salmonicolor</name>
    <dbReference type="NCBI Taxonomy" id="989"/>
    <lineage>
        <taxon>Bacteria</taxon>
        <taxon>Pseudomonadati</taxon>
        <taxon>Bacteroidota</taxon>
        <taxon>Bacteroidia</taxon>
        <taxon>Marinilabiliales</taxon>
        <taxon>Marinilabiliaceae</taxon>
        <taxon>Marinilabilia</taxon>
    </lineage>
</organism>
<reference evidence="3 4" key="1">
    <citation type="submission" date="2018-07" db="EMBL/GenBank/DDBJ databases">
        <title>Freshwater and sediment microbial communities from various areas in North America, analyzing microbe dynamics in response to fracking.</title>
        <authorList>
            <person name="Lamendella R."/>
        </authorList>
    </citation>
    <scope>NUCLEOTIDE SEQUENCE [LARGE SCALE GENOMIC DNA]</scope>
    <source>
        <strain evidence="3 4">160A</strain>
    </source>
</reference>
<evidence type="ECO:0000313" key="3">
    <source>
        <dbReference type="EMBL" id="RCW30231.1"/>
    </source>
</evidence>
<protein>
    <recommendedName>
        <fullName evidence="5">Oxygen tolerance protein BatD</fullName>
    </recommendedName>
</protein>
<feature type="transmembrane region" description="Helical" evidence="1">
    <location>
        <begin position="170"/>
        <end position="192"/>
    </location>
</feature>
<dbReference type="RefSeq" id="WP_114437691.1">
    <property type="nucleotide sequence ID" value="NZ_QPIZ01000023.1"/>
</dbReference>